<comment type="caution">
    <text evidence="1">The sequence shown here is derived from an EMBL/GenBank/DDBJ whole genome shotgun (WGS) entry which is preliminary data.</text>
</comment>
<dbReference type="RefSeq" id="WP_005177152.1">
    <property type="nucleotide sequence ID" value="NZ_BANR01000019.1"/>
</dbReference>
<organism evidence="1 2">
    <name type="scientific">Gordonia aichiensis NBRC 108223</name>
    <dbReference type="NCBI Taxonomy" id="1220583"/>
    <lineage>
        <taxon>Bacteria</taxon>
        <taxon>Bacillati</taxon>
        <taxon>Actinomycetota</taxon>
        <taxon>Actinomycetes</taxon>
        <taxon>Mycobacteriales</taxon>
        <taxon>Gordoniaceae</taxon>
        <taxon>Gordonia</taxon>
    </lineage>
</organism>
<name>L7KMD3_9ACTN</name>
<dbReference type="Proteomes" id="UP000010988">
    <property type="component" value="Unassembled WGS sequence"/>
</dbReference>
<protein>
    <submittedName>
        <fullName evidence="1">Uncharacterized protein</fullName>
    </submittedName>
</protein>
<keyword evidence="2" id="KW-1185">Reference proteome</keyword>
<evidence type="ECO:0000313" key="1">
    <source>
        <dbReference type="EMBL" id="GAC50005.1"/>
    </source>
</evidence>
<sequence length="154" mass="17107">MSDDLAVQRQREARRAEQIDEYRLWALAEVPEIDFDDSMLLSRYLLAAFRVADKANPDFDPIAWTATDAEILTEVGLAFRAALDTLVPGEKLGFALHTYLIFTESSGKWSGTPAALRAARTVVDSAIDGLRLDDFDAERQVLLSGEPMRSLSES</sequence>
<proteinExistence type="predicted"/>
<accession>L7KMD3</accession>
<evidence type="ECO:0000313" key="2">
    <source>
        <dbReference type="Proteomes" id="UP000010988"/>
    </source>
</evidence>
<reference evidence="1 2" key="1">
    <citation type="submission" date="2012-12" db="EMBL/GenBank/DDBJ databases">
        <title>Whole genome shotgun sequence of Gordonia aichiensis NBRC 108223.</title>
        <authorList>
            <person name="Isaki-Nakamura S."/>
            <person name="Hosoyama A."/>
            <person name="Tsuchikane K."/>
            <person name="Ando Y."/>
            <person name="Baba S."/>
            <person name="Ohji S."/>
            <person name="Hamada M."/>
            <person name="Tamura T."/>
            <person name="Yamazoe A."/>
            <person name="Yamazaki S."/>
            <person name="Fujita N."/>
        </authorList>
    </citation>
    <scope>NUCLEOTIDE SEQUENCE [LARGE SCALE GENOMIC DNA]</scope>
    <source>
        <strain evidence="1 2">NBRC 108223</strain>
    </source>
</reference>
<gene>
    <name evidence="1" type="ORF">GOACH_19_00090</name>
</gene>
<dbReference type="AlphaFoldDB" id="L7KMD3"/>
<dbReference type="EMBL" id="BANR01000019">
    <property type="protein sequence ID" value="GAC50005.1"/>
    <property type="molecule type" value="Genomic_DNA"/>
</dbReference>
<dbReference type="STRING" id="1220583.GOACH_19_00090"/>